<dbReference type="GO" id="GO:0015074">
    <property type="term" value="P:DNA integration"/>
    <property type="evidence" value="ECO:0007669"/>
    <property type="project" value="UniProtKB-KW"/>
</dbReference>
<dbReference type="GO" id="GO:0003677">
    <property type="term" value="F:DNA binding"/>
    <property type="evidence" value="ECO:0007669"/>
    <property type="project" value="InterPro"/>
</dbReference>
<dbReference type="SUPFAM" id="SSF56349">
    <property type="entry name" value="DNA breaking-rejoining enzymes"/>
    <property type="match status" value="1"/>
</dbReference>
<comment type="similarity">
    <text evidence="1">Belongs to the 'phage' integrase family.</text>
</comment>
<dbReference type="InterPro" id="IPR038488">
    <property type="entry name" value="Integrase_DNA-bd_sf"/>
</dbReference>
<dbReference type="EMBL" id="BMLP01000005">
    <property type="protein sequence ID" value="GGO34463.1"/>
    <property type="molecule type" value="Genomic_DNA"/>
</dbReference>
<reference evidence="5 6" key="1">
    <citation type="journal article" date="2014" name="Int. J. Syst. Evol. Microbiol.">
        <title>Complete genome sequence of Corynebacterium casei LMG S-19264T (=DSM 44701T), isolated from a smear-ripened cheese.</title>
        <authorList>
            <consortium name="US DOE Joint Genome Institute (JGI-PGF)"/>
            <person name="Walter F."/>
            <person name="Albersmeier A."/>
            <person name="Kalinowski J."/>
            <person name="Ruckert C."/>
        </authorList>
    </citation>
    <scope>NUCLEOTIDE SEQUENCE [LARGE SCALE GENOMIC DNA]</scope>
    <source>
        <strain evidence="5 6">CGMCC 1.7029</strain>
    </source>
</reference>
<sequence length="473" mass="51753">MSRAKPSLSDAALRKLKPTGQRYEITDSVVTGLRARISSGGEVAFILKARNAAGQLKTVTLGCYPQVSLKEAREAANRARLDLKDGRDINGEKRKIRTAAAQPAELVTLRDLVCEFEGRFASSKKTWAPRGPKSERSGARQVIERVYANLLAKDVVEVTDEDFAHAVLSYRRVNPSNGKATANGQASRARGYLGPVLDWAAGRRSYSKIGASRMPRLNVANLATTHDPAAADPTITGKRNRVLTEAELRAVLPLLQYPAPKIGDLKLQPGSDYRPIAMRFLLFTAARLEEVCSMRWGDFDRVNHVWHKPSVKSTKGGPRSQDLPLSEAAVSVLRQLPQWACANSKDLVFPNSTGDGPLGNWTRYQRALCEASRTQGWHRHDLRRTAATIMHSLKVPTSTIEHILAHSDPFRGANVGGAASHYLQLTRVLNETRDPQEEALAILANALELIETGSFVTNASFRHGAISGCSASL</sequence>
<evidence type="ECO:0000313" key="6">
    <source>
        <dbReference type="Proteomes" id="UP000598196"/>
    </source>
</evidence>
<dbReference type="AlphaFoldDB" id="A0A917YKD6"/>
<dbReference type="Gene3D" id="3.30.160.390">
    <property type="entry name" value="Integrase, DNA-binding domain"/>
    <property type="match status" value="1"/>
</dbReference>
<feature type="domain" description="Tyr recombinase" evidence="4">
    <location>
        <begin position="238"/>
        <end position="441"/>
    </location>
</feature>
<dbReference type="PROSITE" id="PS51898">
    <property type="entry name" value="TYR_RECOMBINASE"/>
    <property type="match status" value="1"/>
</dbReference>
<accession>A0A917YKD6</accession>
<evidence type="ECO:0000256" key="1">
    <source>
        <dbReference type="ARBA" id="ARBA00008857"/>
    </source>
</evidence>
<dbReference type="InterPro" id="IPR050808">
    <property type="entry name" value="Phage_Integrase"/>
</dbReference>
<dbReference type="Gene3D" id="1.10.443.10">
    <property type="entry name" value="Intergrase catalytic core"/>
    <property type="match status" value="1"/>
</dbReference>
<evidence type="ECO:0000259" key="4">
    <source>
        <dbReference type="PROSITE" id="PS51898"/>
    </source>
</evidence>
<organism evidence="5 6">
    <name type="scientific">Gemmobacter aquaticus</name>
    <dbReference type="NCBI Taxonomy" id="490185"/>
    <lineage>
        <taxon>Bacteria</taxon>
        <taxon>Pseudomonadati</taxon>
        <taxon>Pseudomonadota</taxon>
        <taxon>Alphaproteobacteria</taxon>
        <taxon>Rhodobacterales</taxon>
        <taxon>Paracoccaceae</taxon>
        <taxon>Gemmobacter</taxon>
    </lineage>
</organism>
<dbReference type="Pfam" id="PF00589">
    <property type="entry name" value="Phage_integrase"/>
    <property type="match status" value="1"/>
</dbReference>
<keyword evidence="3" id="KW-0233">DNA recombination</keyword>
<gene>
    <name evidence="5" type="primary">int</name>
    <name evidence="5" type="ORF">GCM10010991_25280</name>
</gene>
<dbReference type="InterPro" id="IPR025166">
    <property type="entry name" value="Integrase_DNA_bind_dom"/>
</dbReference>
<dbReference type="Pfam" id="PF13356">
    <property type="entry name" value="Arm-DNA-bind_3"/>
    <property type="match status" value="1"/>
</dbReference>
<dbReference type="OrthoDB" id="7615137at2"/>
<keyword evidence="2" id="KW-0229">DNA integration</keyword>
<keyword evidence="6" id="KW-1185">Reference proteome</keyword>
<protein>
    <submittedName>
        <fullName evidence="5">Integrase</fullName>
    </submittedName>
</protein>
<evidence type="ECO:0000256" key="2">
    <source>
        <dbReference type="ARBA" id="ARBA00022908"/>
    </source>
</evidence>
<dbReference type="RefSeq" id="WP_146287607.1">
    <property type="nucleotide sequence ID" value="NZ_BMLP01000005.1"/>
</dbReference>
<proteinExistence type="inferred from homology"/>
<dbReference type="Proteomes" id="UP000598196">
    <property type="component" value="Unassembled WGS sequence"/>
</dbReference>
<dbReference type="InterPro" id="IPR013762">
    <property type="entry name" value="Integrase-like_cat_sf"/>
</dbReference>
<evidence type="ECO:0000313" key="5">
    <source>
        <dbReference type="EMBL" id="GGO34463.1"/>
    </source>
</evidence>
<dbReference type="InterPro" id="IPR002104">
    <property type="entry name" value="Integrase_catalytic"/>
</dbReference>
<dbReference type="PANTHER" id="PTHR30629">
    <property type="entry name" value="PROPHAGE INTEGRASE"/>
    <property type="match status" value="1"/>
</dbReference>
<dbReference type="InterPro" id="IPR011010">
    <property type="entry name" value="DNA_brk_join_enz"/>
</dbReference>
<comment type="caution">
    <text evidence="5">The sequence shown here is derived from an EMBL/GenBank/DDBJ whole genome shotgun (WGS) entry which is preliminary data.</text>
</comment>
<dbReference type="PANTHER" id="PTHR30629:SF2">
    <property type="entry name" value="PROPHAGE INTEGRASE INTS-RELATED"/>
    <property type="match status" value="1"/>
</dbReference>
<evidence type="ECO:0000256" key="3">
    <source>
        <dbReference type="ARBA" id="ARBA00023172"/>
    </source>
</evidence>
<name>A0A917YKD6_9RHOB</name>
<dbReference type="GO" id="GO:0006310">
    <property type="term" value="P:DNA recombination"/>
    <property type="evidence" value="ECO:0007669"/>
    <property type="project" value="UniProtKB-KW"/>
</dbReference>